<evidence type="ECO:0000313" key="7">
    <source>
        <dbReference type="EMBL" id="ANZ39442.1"/>
    </source>
</evidence>
<keyword evidence="3 6" id="KW-1133">Transmembrane helix</keyword>
<keyword evidence="2 6" id="KW-0812">Transmembrane</keyword>
<evidence type="ECO:0000256" key="2">
    <source>
        <dbReference type="ARBA" id="ARBA00022692"/>
    </source>
</evidence>
<gene>
    <name evidence="7" type="ORF">BBK82_28725</name>
</gene>
<dbReference type="PANTHER" id="PTHR23501:SF197">
    <property type="entry name" value="COMD"/>
    <property type="match status" value="1"/>
</dbReference>
<feature type="transmembrane region" description="Helical" evidence="6">
    <location>
        <begin position="96"/>
        <end position="114"/>
    </location>
</feature>
<organism evidence="7 8">
    <name type="scientific">Lentzea guizhouensis</name>
    <dbReference type="NCBI Taxonomy" id="1586287"/>
    <lineage>
        <taxon>Bacteria</taxon>
        <taxon>Bacillati</taxon>
        <taxon>Actinomycetota</taxon>
        <taxon>Actinomycetes</taxon>
        <taxon>Pseudonocardiales</taxon>
        <taxon>Pseudonocardiaceae</taxon>
        <taxon>Lentzea</taxon>
    </lineage>
</organism>
<dbReference type="Gene3D" id="1.20.1250.20">
    <property type="entry name" value="MFS general substrate transporter like domains"/>
    <property type="match status" value="1"/>
</dbReference>
<keyword evidence="4 6" id="KW-0472">Membrane</keyword>
<evidence type="ECO:0000256" key="1">
    <source>
        <dbReference type="ARBA" id="ARBA00004141"/>
    </source>
</evidence>
<feature type="transmembrane region" description="Helical" evidence="6">
    <location>
        <begin position="286"/>
        <end position="310"/>
    </location>
</feature>
<feature type="compositionally biased region" description="Basic and acidic residues" evidence="5">
    <location>
        <begin position="1"/>
        <end position="10"/>
    </location>
</feature>
<protein>
    <recommendedName>
        <fullName evidence="9">Major facilitator superfamily (MFS) profile domain-containing protein</fullName>
    </recommendedName>
</protein>
<feature type="region of interest" description="Disordered" evidence="5">
    <location>
        <begin position="1"/>
        <end position="34"/>
    </location>
</feature>
<feature type="transmembrane region" description="Helical" evidence="6">
    <location>
        <begin position="120"/>
        <end position="140"/>
    </location>
</feature>
<dbReference type="EMBL" id="CP016793">
    <property type="protein sequence ID" value="ANZ39442.1"/>
    <property type="molecule type" value="Genomic_DNA"/>
</dbReference>
<dbReference type="GO" id="GO:0022857">
    <property type="term" value="F:transmembrane transporter activity"/>
    <property type="evidence" value="ECO:0007669"/>
    <property type="project" value="InterPro"/>
</dbReference>
<dbReference type="InterPro" id="IPR011701">
    <property type="entry name" value="MFS"/>
</dbReference>
<proteinExistence type="predicted"/>
<keyword evidence="8" id="KW-1185">Reference proteome</keyword>
<evidence type="ECO:0008006" key="9">
    <source>
        <dbReference type="Google" id="ProtNLM"/>
    </source>
</evidence>
<comment type="subcellular location">
    <subcellularLocation>
        <location evidence="1">Membrane</location>
        <topology evidence="1">Multi-pass membrane protein</topology>
    </subcellularLocation>
</comment>
<accession>A0A1B2HNX3</accession>
<dbReference type="SUPFAM" id="SSF103473">
    <property type="entry name" value="MFS general substrate transporter"/>
    <property type="match status" value="1"/>
</dbReference>
<dbReference type="InterPro" id="IPR036259">
    <property type="entry name" value="MFS_trans_sf"/>
</dbReference>
<dbReference type="STRING" id="1586287.BBK82_28725"/>
<evidence type="ECO:0000256" key="3">
    <source>
        <dbReference type="ARBA" id="ARBA00022989"/>
    </source>
</evidence>
<feature type="transmembrane region" description="Helical" evidence="6">
    <location>
        <begin position="316"/>
        <end position="341"/>
    </location>
</feature>
<dbReference type="Proteomes" id="UP000093053">
    <property type="component" value="Chromosome"/>
</dbReference>
<evidence type="ECO:0000256" key="4">
    <source>
        <dbReference type="ARBA" id="ARBA00023136"/>
    </source>
</evidence>
<reference evidence="7 8" key="1">
    <citation type="submission" date="2016-07" db="EMBL/GenBank/DDBJ databases">
        <title>Complete genome sequence of the Lentzea guizhouensis DHS C013.</title>
        <authorList>
            <person name="Cao C."/>
        </authorList>
    </citation>
    <scope>NUCLEOTIDE SEQUENCE [LARGE SCALE GENOMIC DNA]</scope>
    <source>
        <strain evidence="7 8">DHS C013</strain>
    </source>
</reference>
<dbReference type="PANTHER" id="PTHR23501">
    <property type="entry name" value="MAJOR FACILITATOR SUPERFAMILY"/>
    <property type="match status" value="1"/>
</dbReference>
<name>A0A1B2HNX3_9PSEU</name>
<dbReference type="KEGG" id="led:BBK82_28725"/>
<feature type="transmembrane region" description="Helical" evidence="6">
    <location>
        <begin position="253"/>
        <end position="274"/>
    </location>
</feature>
<sequence length="347" mass="36323">MPRRHADPTSRTKSVSAETIDPTSDPEPRAAKVTASPADEYGIGVYRGQSTIAVHDGCVLLQRLQRPPDLLALLLFIAARSLPATAHRSAGRIDHLGALLIAAAATGLVLTASFGADWGWASPPVLGLAVATIALVVLVVPAERRAAAPILPLSLFTSRPVVIASLVGSSRTWRCSARWSTCRRTCRSWAGCRRRRPVCTCLPLVIGLVLSQSLAGRWITDARRVRLVLVAGMAITVVGLLLLSTLGARTGQLLLVGAFLVTGIGIGMVPMVALTAAQNAVPVRDIGAASAMVTFFRSIGAAFGVTVFGALLSDDIAASIGTGFLWIAPFVAVGAVLAALLRTHRPR</sequence>
<dbReference type="GO" id="GO:0005886">
    <property type="term" value="C:plasma membrane"/>
    <property type="evidence" value="ECO:0007669"/>
    <property type="project" value="TreeGrafter"/>
</dbReference>
<feature type="transmembrane region" description="Helical" evidence="6">
    <location>
        <begin position="227"/>
        <end position="247"/>
    </location>
</feature>
<dbReference type="AlphaFoldDB" id="A0A1B2HNX3"/>
<evidence type="ECO:0000256" key="6">
    <source>
        <dbReference type="SAM" id="Phobius"/>
    </source>
</evidence>
<dbReference type="Pfam" id="PF07690">
    <property type="entry name" value="MFS_1"/>
    <property type="match status" value="1"/>
</dbReference>
<evidence type="ECO:0000313" key="8">
    <source>
        <dbReference type="Proteomes" id="UP000093053"/>
    </source>
</evidence>
<evidence type="ECO:0000256" key="5">
    <source>
        <dbReference type="SAM" id="MobiDB-lite"/>
    </source>
</evidence>